<evidence type="ECO:0000256" key="1">
    <source>
        <dbReference type="SAM" id="MobiDB-lite"/>
    </source>
</evidence>
<reference evidence="2 3" key="1">
    <citation type="submission" date="2016-05" db="EMBL/GenBank/DDBJ databases">
        <title>Comparative analysis of secretome profiles of manganese(II)-oxidizing ascomycete fungi.</title>
        <authorList>
            <consortium name="DOE Joint Genome Institute"/>
            <person name="Zeiner C.A."/>
            <person name="Purvine S.O."/>
            <person name="Zink E.M."/>
            <person name="Wu S."/>
            <person name="Pasa-Tolic L."/>
            <person name="Chaput D.L."/>
            <person name="Haridas S."/>
            <person name="Grigoriev I.V."/>
            <person name="Santelli C.M."/>
            <person name="Hansel C.M."/>
        </authorList>
    </citation>
    <scope>NUCLEOTIDE SEQUENCE [LARGE SCALE GENOMIC DNA]</scope>
    <source>
        <strain evidence="2 3">AP3s5-JAC2a</strain>
    </source>
</reference>
<feature type="region of interest" description="Disordered" evidence="1">
    <location>
        <begin position="34"/>
        <end position="60"/>
    </location>
</feature>
<dbReference type="InParanoid" id="A0A177C9R2"/>
<gene>
    <name evidence="2" type="ORF">CC84DRAFT_787319</name>
</gene>
<sequence>MLVLKNSISLHPTRNFHWGSSFNKKSAESCYWPARLSKNPHSPRPPHQHRRGNSNPSSLPAFTSLATLSRSCSSKYATSAWSSAFLASSADTVRRISDLSDRFDAGVLPTQLGQSTNAADPNMAKVTLNPMRTDVHYLADWLHIETHSPT</sequence>
<dbReference type="OrthoDB" id="10631442at2759"/>
<evidence type="ECO:0000313" key="2">
    <source>
        <dbReference type="EMBL" id="OAG04315.1"/>
    </source>
</evidence>
<dbReference type="Proteomes" id="UP000077069">
    <property type="component" value="Unassembled WGS sequence"/>
</dbReference>
<keyword evidence="3" id="KW-1185">Reference proteome</keyword>
<dbReference type="RefSeq" id="XP_018034680.1">
    <property type="nucleotide sequence ID" value="XM_018187385.1"/>
</dbReference>
<dbReference type="EMBL" id="KV441553">
    <property type="protein sequence ID" value="OAG04315.1"/>
    <property type="molecule type" value="Genomic_DNA"/>
</dbReference>
<dbReference type="GeneID" id="28770871"/>
<dbReference type="AlphaFoldDB" id="A0A177C9R2"/>
<proteinExistence type="predicted"/>
<protein>
    <submittedName>
        <fullName evidence="2">Uncharacterized protein</fullName>
    </submittedName>
</protein>
<name>A0A177C9R2_9PLEO</name>
<organism evidence="2 3">
    <name type="scientific">Paraphaeosphaeria sporulosa</name>
    <dbReference type="NCBI Taxonomy" id="1460663"/>
    <lineage>
        <taxon>Eukaryota</taxon>
        <taxon>Fungi</taxon>
        <taxon>Dikarya</taxon>
        <taxon>Ascomycota</taxon>
        <taxon>Pezizomycotina</taxon>
        <taxon>Dothideomycetes</taxon>
        <taxon>Pleosporomycetidae</taxon>
        <taxon>Pleosporales</taxon>
        <taxon>Massarineae</taxon>
        <taxon>Didymosphaeriaceae</taxon>
        <taxon>Paraphaeosphaeria</taxon>
    </lineage>
</organism>
<accession>A0A177C9R2</accession>
<evidence type="ECO:0000313" key="3">
    <source>
        <dbReference type="Proteomes" id="UP000077069"/>
    </source>
</evidence>